<dbReference type="Pfam" id="PF15894">
    <property type="entry name" value="SgrT"/>
    <property type="match status" value="1"/>
</dbReference>
<dbReference type="InterPro" id="IPR031767">
    <property type="entry name" value="SgrT"/>
</dbReference>
<reference evidence="1 2" key="1">
    <citation type="submission" date="2015-06" db="EMBL/GenBank/DDBJ databases">
        <title>Genome sequencing of Cronobacter sp. strain DJ34 isolated from petroleum contaminated sludge of Duliajan Oil Fields, Assam, India.</title>
        <authorList>
            <person name="Pal S."/>
            <person name="Banerjee T.D."/>
            <person name="Roy A."/>
            <person name="Sar P."/>
            <person name="Kazy S.K."/>
        </authorList>
    </citation>
    <scope>NUCLEOTIDE SEQUENCE [LARGE SCALE GENOMIC DNA]</scope>
    <source>
        <strain evidence="1 2">DJ34</strain>
    </source>
</reference>
<evidence type="ECO:0000313" key="1">
    <source>
        <dbReference type="EMBL" id="KMV35140.1"/>
    </source>
</evidence>
<dbReference type="EMBL" id="LFEJ01000012">
    <property type="protein sequence ID" value="KMV35140.1"/>
    <property type="molecule type" value="Genomic_DNA"/>
</dbReference>
<dbReference type="AlphaFoldDB" id="A0A0J8VRK6"/>
<name>A0A0J8VRK6_9ENTR</name>
<evidence type="ECO:0008006" key="3">
    <source>
        <dbReference type="Google" id="ProtNLM"/>
    </source>
</evidence>
<comment type="caution">
    <text evidence="1">The sequence shown here is derived from an EMBL/GenBank/DDBJ whole genome shotgun (WGS) entry which is preliminary data.</text>
</comment>
<sequence>MKRSSAYTFWQHYFFATQDAGASWLARLSASQRLQMLDSVMQWEVTTPVSLKRLSRQHRV</sequence>
<organism evidence="1 2">
    <name type="scientific">Franconibacter pulveris</name>
    <dbReference type="NCBI Taxonomy" id="435910"/>
    <lineage>
        <taxon>Bacteria</taxon>
        <taxon>Pseudomonadati</taxon>
        <taxon>Pseudomonadota</taxon>
        <taxon>Gammaproteobacteria</taxon>
        <taxon>Enterobacterales</taxon>
        <taxon>Enterobacteriaceae</taxon>
        <taxon>Franconibacter</taxon>
    </lineage>
</organism>
<accession>A0A0J8VRK6</accession>
<protein>
    <recommendedName>
        <fullName evidence="3">Glucose uptake inhibitor SgrT</fullName>
    </recommendedName>
</protein>
<gene>
    <name evidence="1" type="ORF">ACH50_07805</name>
</gene>
<proteinExistence type="predicted"/>
<dbReference type="RefSeq" id="WP_024558240.1">
    <property type="nucleotide sequence ID" value="NZ_LFEJ01000012.1"/>
</dbReference>
<evidence type="ECO:0000313" key="2">
    <source>
        <dbReference type="Proteomes" id="UP000037315"/>
    </source>
</evidence>
<dbReference type="PATRIC" id="fig|1656095.3.peg.3553"/>
<dbReference type="OrthoDB" id="6488438at2"/>
<dbReference type="STRING" id="1121863.GCA_000621185_01912"/>
<dbReference type="Proteomes" id="UP000037315">
    <property type="component" value="Unassembled WGS sequence"/>
</dbReference>
<keyword evidence="2" id="KW-1185">Reference proteome</keyword>
<dbReference type="GO" id="GO:0046325">
    <property type="term" value="P:negative regulation of D-glucose import"/>
    <property type="evidence" value="ECO:0007669"/>
    <property type="project" value="InterPro"/>
</dbReference>